<keyword evidence="10 14" id="KW-1133">Transmembrane helix</keyword>
<comment type="caution">
    <text evidence="17">The sequence shown here is derived from an EMBL/GenBank/DDBJ whole genome shotgun (WGS) entry which is preliminary data.</text>
</comment>
<keyword evidence="12 14" id="KW-0472">Membrane</keyword>
<evidence type="ECO:0000256" key="5">
    <source>
        <dbReference type="ARBA" id="ARBA00022660"/>
    </source>
</evidence>
<sequence>MSLIEDLIFFDNPSIWNNFGGTSSGFGGIVWQMFIWSVIVGVLVIAWLVYNLIYFRRKDGDPDHKDALKAGVFPHERGNTIIELTWTIAPLLLVTWLTVISLAPLNYLWDVPEEDENTLTVEVLAVQWQWIFEMPSNYTIPSEFTKCGGVDQDGNPIQNMQITYNCLEIPHDSIIRFNINSEDVLHAFYIVEIGIKQDVVPNLQTLAWLDTSTVNPGEYNIYCAEMCGRSHSQMLAKLYITEVA</sequence>
<dbReference type="GO" id="GO:0016020">
    <property type="term" value="C:membrane"/>
    <property type="evidence" value="ECO:0007669"/>
    <property type="project" value="UniProtKB-SubCell"/>
</dbReference>
<dbReference type="PROSITE" id="PS00078">
    <property type="entry name" value="COX2"/>
    <property type="match status" value="1"/>
</dbReference>
<dbReference type="Proteomes" id="UP000585802">
    <property type="component" value="Unassembled WGS sequence"/>
</dbReference>
<name>A0A7J4GQD5_9ARCH</name>
<evidence type="ECO:0000256" key="10">
    <source>
        <dbReference type="ARBA" id="ARBA00022989"/>
    </source>
</evidence>
<keyword evidence="4" id="KW-0813">Transport</keyword>
<evidence type="ECO:0000256" key="12">
    <source>
        <dbReference type="ARBA" id="ARBA00023136"/>
    </source>
</evidence>
<proteinExistence type="inferred from homology"/>
<dbReference type="Gene3D" id="2.60.40.420">
    <property type="entry name" value="Cupredoxins - blue copper proteins"/>
    <property type="match status" value="1"/>
</dbReference>
<reference evidence="18" key="1">
    <citation type="journal article" date="2019" name="bioRxiv">
        <title>Genome diversification in globally distributed novel marine Proteobacteria is linked to environmental adaptation.</title>
        <authorList>
            <person name="Zhou Z."/>
            <person name="Tran P.Q."/>
            <person name="Kieft K."/>
            <person name="Anantharaman K."/>
        </authorList>
    </citation>
    <scope>NUCLEOTIDE SEQUENCE [LARGE SCALE GENOMIC DNA]</scope>
</reference>
<keyword evidence="7" id="KW-0479">Metal-binding</keyword>
<dbReference type="GO" id="GO:0042773">
    <property type="term" value="P:ATP synthesis coupled electron transport"/>
    <property type="evidence" value="ECO:0007669"/>
    <property type="project" value="TreeGrafter"/>
</dbReference>
<evidence type="ECO:0000256" key="3">
    <source>
        <dbReference type="ARBA" id="ARBA00012949"/>
    </source>
</evidence>
<evidence type="ECO:0000313" key="17">
    <source>
        <dbReference type="EMBL" id="HIF36837.1"/>
    </source>
</evidence>
<dbReference type="PROSITE" id="PS50999">
    <property type="entry name" value="COX2_TM"/>
    <property type="match status" value="1"/>
</dbReference>
<keyword evidence="6 14" id="KW-0812">Transmembrane</keyword>
<feature type="domain" description="Cytochrome oxidase subunit II transmembrane region profile" evidence="16">
    <location>
        <begin position="1"/>
        <end position="112"/>
    </location>
</feature>
<dbReference type="GO" id="GO:0004129">
    <property type="term" value="F:cytochrome-c oxidase activity"/>
    <property type="evidence" value="ECO:0007669"/>
    <property type="project" value="UniProtKB-EC"/>
</dbReference>
<dbReference type="InterPro" id="IPR002429">
    <property type="entry name" value="CcO_II-like_C"/>
</dbReference>
<dbReference type="InterPro" id="IPR036257">
    <property type="entry name" value="Cyt_c_oxidase_su2_TM_sf"/>
</dbReference>
<evidence type="ECO:0000256" key="9">
    <source>
        <dbReference type="ARBA" id="ARBA00022982"/>
    </source>
</evidence>
<dbReference type="EC" id="7.1.1.9" evidence="3"/>
<evidence type="ECO:0000256" key="8">
    <source>
        <dbReference type="ARBA" id="ARBA00022967"/>
    </source>
</evidence>
<dbReference type="Pfam" id="PF00116">
    <property type="entry name" value="COX2"/>
    <property type="match status" value="1"/>
</dbReference>
<evidence type="ECO:0000313" key="18">
    <source>
        <dbReference type="Proteomes" id="UP000585802"/>
    </source>
</evidence>
<dbReference type="InterPro" id="IPR008972">
    <property type="entry name" value="Cupredoxin"/>
</dbReference>
<organism evidence="17 18">
    <name type="scientific">Marine Group III euryarchaeote</name>
    <dbReference type="NCBI Taxonomy" id="2173149"/>
    <lineage>
        <taxon>Archaea</taxon>
        <taxon>Methanobacteriati</taxon>
        <taxon>Thermoplasmatota</taxon>
        <taxon>Thermoplasmata</taxon>
        <taxon>Candidatus Thermoprofundales</taxon>
    </lineage>
</organism>
<keyword evidence="5" id="KW-0679">Respiratory chain</keyword>
<keyword evidence="9" id="KW-0249">Electron transport</keyword>
<accession>A0A7J4GQD5</accession>
<evidence type="ECO:0000256" key="13">
    <source>
        <dbReference type="ARBA" id="ARBA00031389"/>
    </source>
</evidence>
<comment type="subcellular location">
    <subcellularLocation>
        <location evidence="1">Membrane</location>
        <topology evidence="1">Multi-pass membrane protein</topology>
    </subcellularLocation>
</comment>
<dbReference type="Gene3D" id="1.10.287.90">
    <property type="match status" value="1"/>
</dbReference>
<evidence type="ECO:0000259" key="16">
    <source>
        <dbReference type="PROSITE" id="PS50999"/>
    </source>
</evidence>
<dbReference type="PANTHER" id="PTHR22888">
    <property type="entry name" value="CYTOCHROME C OXIDASE, SUBUNIT II"/>
    <property type="match status" value="1"/>
</dbReference>
<evidence type="ECO:0000256" key="6">
    <source>
        <dbReference type="ARBA" id="ARBA00022692"/>
    </source>
</evidence>
<dbReference type="PROSITE" id="PS50857">
    <property type="entry name" value="COX2_CUA"/>
    <property type="match status" value="1"/>
</dbReference>
<evidence type="ECO:0000256" key="11">
    <source>
        <dbReference type="ARBA" id="ARBA00023008"/>
    </source>
</evidence>
<evidence type="ECO:0000256" key="1">
    <source>
        <dbReference type="ARBA" id="ARBA00004141"/>
    </source>
</evidence>
<dbReference type="InterPro" id="IPR011759">
    <property type="entry name" value="Cyt_c_oxidase_su2_TM_dom"/>
</dbReference>
<dbReference type="SUPFAM" id="SSF49503">
    <property type="entry name" value="Cupredoxins"/>
    <property type="match status" value="1"/>
</dbReference>
<gene>
    <name evidence="17" type="ORF">EYQ70_00180</name>
</gene>
<evidence type="ECO:0000259" key="15">
    <source>
        <dbReference type="PROSITE" id="PS50857"/>
    </source>
</evidence>
<evidence type="ECO:0000256" key="14">
    <source>
        <dbReference type="SAM" id="Phobius"/>
    </source>
</evidence>
<keyword evidence="8" id="KW-1278">Translocase</keyword>
<feature type="domain" description="Cytochrome oxidase subunit II copper A binding" evidence="15">
    <location>
        <begin position="116"/>
        <end position="244"/>
    </location>
</feature>
<feature type="transmembrane region" description="Helical" evidence="14">
    <location>
        <begin position="29"/>
        <end position="50"/>
    </location>
</feature>
<dbReference type="InterPro" id="IPR045187">
    <property type="entry name" value="CcO_II"/>
</dbReference>
<dbReference type="PRINTS" id="PR01166">
    <property type="entry name" value="CYCOXIDASEII"/>
</dbReference>
<dbReference type="PANTHER" id="PTHR22888:SF9">
    <property type="entry name" value="CYTOCHROME C OXIDASE SUBUNIT 2"/>
    <property type="match status" value="1"/>
</dbReference>
<evidence type="ECO:0000256" key="4">
    <source>
        <dbReference type="ARBA" id="ARBA00022448"/>
    </source>
</evidence>
<dbReference type="AlphaFoldDB" id="A0A7J4GQD5"/>
<keyword evidence="11" id="KW-0186">Copper</keyword>
<dbReference type="GO" id="GO:0005507">
    <property type="term" value="F:copper ion binding"/>
    <property type="evidence" value="ECO:0007669"/>
    <property type="project" value="InterPro"/>
</dbReference>
<dbReference type="EMBL" id="DUCX01000005">
    <property type="protein sequence ID" value="HIF36837.1"/>
    <property type="molecule type" value="Genomic_DNA"/>
</dbReference>
<evidence type="ECO:0000256" key="7">
    <source>
        <dbReference type="ARBA" id="ARBA00022723"/>
    </source>
</evidence>
<dbReference type="SUPFAM" id="SSF81464">
    <property type="entry name" value="Cytochrome c oxidase subunit II-like, transmembrane region"/>
    <property type="match status" value="1"/>
</dbReference>
<comment type="similarity">
    <text evidence="2">Belongs to the cytochrome c oxidase subunit 2 family.</text>
</comment>
<evidence type="ECO:0000256" key="2">
    <source>
        <dbReference type="ARBA" id="ARBA00007866"/>
    </source>
</evidence>
<protein>
    <recommendedName>
        <fullName evidence="3">cytochrome-c oxidase</fullName>
        <ecNumber evidence="3">7.1.1.9</ecNumber>
    </recommendedName>
    <alternativeName>
        <fullName evidence="13">Cytochrome c oxidase polypeptide II</fullName>
    </alternativeName>
</protein>
<dbReference type="InterPro" id="IPR001505">
    <property type="entry name" value="Copper_CuA"/>
</dbReference>